<comment type="catalytic activity">
    <reaction evidence="8">
        <text>Mo-molybdopterin + GTP + H(+) = Mo-molybdopterin guanine dinucleotide + diphosphate</text>
        <dbReference type="Rhea" id="RHEA:34243"/>
        <dbReference type="ChEBI" id="CHEBI:15378"/>
        <dbReference type="ChEBI" id="CHEBI:33019"/>
        <dbReference type="ChEBI" id="CHEBI:37565"/>
        <dbReference type="ChEBI" id="CHEBI:71302"/>
        <dbReference type="ChEBI" id="CHEBI:71310"/>
        <dbReference type="EC" id="2.7.7.77"/>
    </reaction>
</comment>
<dbReference type="PANTHER" id="PTHR19136">
    <property type="entry name" value="MOLYBDENUM COFACTOR GUANYLYLTRANSFERASE"/>
    <property type="match status" value="1"/>
</dbReference>
<dbReference type="Pfam" id="PF12804">
    <property type="entry name" value="NTP_transf_3"/>
    <property type="match status" value="1"/>
</dbReference>
<dbReference type="STRING" id="660518.SAMN05216218_11128"/>
<evidence type="ECO:0000313" key="11">
    <source>
        <dbReference type="Proteomes" id="UP000199076"/>
    </source>
</evidence>
<protein>
    <recommendedName>
        <fullName evidence="8">Probable molybdenum cofactor guanylyltransferase</fullName>
        <shortName evidence="8">MoCo guanylyltransferase</shortName>
        <ecNumber evidence="8">2.7.7.77</ecNumber>
    </recommendedName>
    <alternativeName>
        <fullName evidence="8">GTP:molybdopterin guanylyltransferase</fullName>
    </alternativeName>
    <alternativeName>
        <fullName evidence="8">Mo-MPT guanylyltransferase</fullName>
    </alternativeName>
    <alternativeName>
        <fullName evidence="8">Molybdopterin guanylyltransferase</fullName>
    </alternativeName>
    <alternativeName>
        <fullName evidence="8">Molybdopterin-guanine dinucleotide synthase</fullName>
        <shortName evidence="8">MGD synthase</shortName>
    </alternativeName>
</protein>
<keyword evidence="4 8" id="KW-0547">Nucleotide-binding</keyword>
<keyword evidence="3 8" id="KW-0479">Metal-binding</keyword>
<dbReference type="SUPFAM" id="SSF53448">
    <property type="entry name" value="Nucleotide-diphospho-sugar transferases"/>
    <property type="match status" value="1"/>
</dbReference>
<gene>
    <name evidence="8" type="primary">mobA</name>
    <name evidence="10" type="ORF">SAMN05216218_11128</name>
</gene>
<feature type="binding site" evidence="8">
    <location>
        <begin position="33"/>
        <end position="35"/>
    </location>
    <ligand>
        <name>GTP</name>
        <dbReference type="ChEBI" id="CHEBI:37565"/>
    </ligand>
</feature>
<evidence type="ECO:0000256" key="5">
    <source>
        <dbReference type="ARBA" id="ARBA00022842"/>
    </source>
</evidence>
<dbReference type="GO" id="GO:0061603">
    <property type="term" value="F:molybdenum cofactor guanylyltransferase activity"/>
    <property type="evidence" value="ECO:0007669"/>
    <property type="project" value="UniProtKB-EC"/>
</dbReference>
<evidence type="ECO:0000256" key="8">
    <source>
        <dbReference type="HAMAP-Rule" id="MF_00316"/>
    </source>
</evidence>
<evidence type="ECO:0000259" key="9">
    <source>
        <dbReference type="Pfam" id="PF12804"/>
    </source>
</evidence>
<organism evidence="10 11">
    <name type="scientific">Halorientalis regularis</name>
    <dbReference type="NCBI Taxonomy" id="660518"/>
    <lineage>
        <taxon>Archaea</taxon>
        <taxon>Methanobacteriati</taxon>
        <taxon>Methanobacteriota</taxon>
        <taxon>Stenosarchaea group</taxon>
        <taxon>Halobacteria</taxon>
        <taxon>Halobacteriales</taxon>
        <taxon>Haloarculaceae</taxon>
        <taxon>Halorientalis</taxon>
    </lineage>
</organism>
<evidence type="ECO:0000256" key="2">
    <source>
        <dbReference type="ARBA" id="ARBA00022679"/>
    </source>
</evidence>
<dbReference type="Proteomes" id="UP000199076">
    <property type="component" value="Unassembled WGS sequence"/>
</dbReference>
<dbReference type="PANTHER" id="PTHR19136:SF81">
    <property type="entry name" value="MOLYBDENUM COFACTOR GUANYLYLTRANSFERASE"/>
    <property type="match status" value="1"/>
</dbReference>
<feature type="binding site" evidence="8">
    <location>
        <position position="99"/>
    </location>
    <ligand>
        <name>GTP</name>
        <dbReference type="ChEBI" id="CHEBI:37565"/>
    </ligand>
</feature>
<keyword evidence="6 8" id="KW-0342">GTP-binding</keyword>
<dbReference type="HAMAP" id="MF_00316">
    <property type="entry name" value="MobA"/>
    <property type="match status" value="1"/>
</dbReference>
<dbReference type="AlphaFoldDB" id="A0A1G7PXF4"/>
<evidence type="ECO:0000256" key="4">
    <source>
        <dbReference type="ARBA" id="ARBA00022741"/>
    </source>
</evidence>
<dbReference type="InterPro" id="IPR029044">
    <property type="entry name" value="Nucleotide-diphossugar_trans"/>
</dbReference>
<sequence length="229" mass="24300">MPSGWPAGRGRPFGAAFLWAGFVAPVMRTGVIVAGGYSTRFGDGDKAVADLAGTPMLRRVADRLAPVIDRLVVNCRPDQRGSIAAALAGYDHSVTVAEDDDPDRGPMTGILTGLRAVETEFAVVVACDMPFVAPALVEYLAERAQGHDAAVPRVDGRDQPLQAVYRTEATVAACEAALARDQRAVFAALNDLDWVFVPEGEIETHATLDSLRNVNTRADLRAAATDLEG</sequence>
<dbReference type="GO" id="GO:0005737">
    <property type="term" value="C:cytoplasm"/>
    <property type="evidence" value="ECO:0007669"/>
    <property type="project" value="UniProtKB-SubCell"/>
</dbReference>
<dbReference type="CDD" id="cd02503">
    <property type="entry name" value="MobA"/>
    <property type="match status" value="1"/>
</dbReference>
<keyword evidence="1 8" id="KW-0963">Cytoplasm</keyword>
<comment type="function">
    <text evidence="8">Transfers a GMP moiety from GTP to Mo-molybdopterin (Mo-MPT) cofactor (Moco or molybdenum cofactor) to form Mo-molybdopterin guanine dinucleotide (Mo-MGD) cofactor.</text>
</comment>
<feature type="binding site" evidence="8">
    <location>
        <position position="74"/>
    </location>
    <ligand>
        <name>GTP</name>
        <dbReference type="ChEBI" id="CHEBI:37565"/>
    </ligand>
</feature>
<keyword evidence="7 8" id="KW-0501">Molybdenum cofactor biosynthesis</keyword>
<dbReference type="InterPro" id="IPR013482">
    <property type="entry name" value="Molybde_CF_guanTrfase"/>
</dbReference>
<proteinExistence type="inferred from homology"/>
<comment type="cofactor">
    <cofactor evidence="8">
        <name>Mg(2+)</name>
        <dbReference type="ChEBI" id="CHEBI:18420"/>
    </cofactor>
</comment>
<comment type="subcellular location">
    <subcellularLocation>
        <location evidence="8">Cytoplasm</location>
    </subcellularLocation>
</comment>
<dbReference type="Gene3D" id="3.90.550.10">
    <property type="entry name" value="Spore Coat Polysaccharide Biosynthesis Protein SpsA, Chain A"/>
    <property type="match status" value="1"/>
</dbReference>
<accession>A0A1G7PXF4</accession>
<dbReference type="EC" id="2.7.7.77" evidence="8"/>
<evidence type="ECO:0000256" key="6">
    <source>
        <dbReference type="ARBA" id="ARBA00023134"/>
    </source>
</evidence>
<evidence type="ECO:0000256" key="1">
    <source>
        <dbReference type="ARBA" id="ARBA00022490"/>
    </source>
</evidence>
<feature type="binding site" evidence="8">
    <location>
        <position position="128"/>
    </location>
    <ligand>
        <name>GTP</name>
        <dbReference type="ChEBI" id="CHEBI:37565"/>
    </ligand>
</feature>
<dbReference type="GO" id="GO:0006777">
    <property type="term" value="P:Mo-molybdopterin cofactor biosynthetic process"/>
    <property type="evidence" value="ECO:0007669"/>
    <property type="project" value="UniProtKB-KW"/>
</dbReference>
<evidence type="ECO:0000256" key="3">
    <source>
        <dbReference type="ARBA" id="ARBA00022723"/>
    </source>
</evidence>
<comment type="similarity">
    <text evidence="8">Belongs to the MobA family.</text>
</comment>
<reference evidence="11" key="1">
    <citation type="submission" date="2016-10" db="EMBL/GenBank/DDBJ databases">
        <authorList>
            <person name="Varghese N."/>
            <person name="Submissions S."/>
        </authorList>
    </citation>
    <scope>NUCLEOTIDE SEQUENCE [LARGE SCALE GENOMIC DNA]</scope>
    <source>
        <strain evidence="11">IBRC-M 10760</strain>
    </source>
</reference>
<evidence type="ECO:0000256" key="7">
    <source>
        <dbReference type="ARBA" id="ARBA00023150"/>
    </source>
</evidence>
<dbReference type="GO" id="GO:0046872">
    <property type="term" value="F:metal ion binding"/>
    <property type="evidence" value="ECO:0007669"/>
    <property type="project" value="UniProtKB-KW"/>
</dbReference>
<comment type="domain">
    <text evidence="8">The N-terminal domain determines nucleotide recognition and specific binding, while the C-terminal domain determines the specific binding to the target protein.</text>
</comment>
<feature type="binding site" evidence="8">
    <location>
        <position position="46"/>
    </location>
    <ligand>
        <name>GTP</name>
        <dbReference type="ChEBI" id="CHEBI:37565"/>
    </ligand>
</feature>
<keyword evidence="5 8" id="KW-0460">Magnesium</keyword>
<dbReference type="EMBL" id="FNBK01000011">
    <property type="protein sequence ID" value="SDF90050.1"/>
    <property type="molecule type" value="Genomic_DNA"/>
</dbReference>
<feature type="domain" description="MobA-like NTP transferase" evidence="9">
    <location>
        <begin position="30"/>
        <end position="189"/>
    </location>
</feature>
<dbReference type="GO" id="GO:0005525">
    <property type="term" value="F:GTP binding"/>
    <property type="evidence" value="ECO:0007669"/>
    <property type="project" value="UniProtKB-UniRule"/>
</dbReference>
<keyword evidence="2 8" id="KW-0808">Transferase</keyword>
<feature type="binding site" evidence="8">
    <location>
        <position position="128"/>
    </location>
    <ligand>
        <name>Mg(2+)</name>
        <dbReference type="ChEBI" id="CHEBI:18420"/>
    </ligand>
</feature>
<keyword evidence="11" id="KW-1185">Reference proteome</keyword>
<dbReference type="InterPro" id="IPR025877">
    <property type="entry name" value="MobA-like_NTP_Trfase"/>
</dbReference>
<evidence type="ECO:0000313" key="10">
    <source>
        <dbReference type="EMBL" id="SDF90050.1"/>
    </source>
</evidence>
<name>A0A1G7PXF4_9EURY</name>